<feature type="transmembrane region" description="Helical" evidence="1">
    <location>
        <begin position="99"/>
        <end position="123"/>
    </location>
</feature>
<keyword evidence="1" id="KW-0472">Membrane</keyword>
<protein>
    <submittedName>
        <fullName evidence="2">Uncharacterized protein</fullName>
    </submittedName>
</protein>
<feature type="transmembrane region" description="Helical" evidence="1">
    <location>
        <begin position="55"/>
        <end position="79"/>
    </location>
</feature>
<dbReference type="Proteomes" id="UP001163846">
    <property type="component" value="Unassembled WGS sequence"/>
</dbReference>
<feature type="transmembrane region" description="Helical" evidence="1">
    <location>
        <begin position="190"/>
        <end position="209"/>
    </location>
</feature>
<feature type="transmembrane region" description="Helical" evidence="1">
    <location>
        <begin position="229"/>
        <end position="254"/>
    </location>
</feature>
<dbReference type="EMBL" id="MU806167">
    <property type="protein sequence ID" value="KAJ3838720.1"/>
    <property type="molecule type" value="Genomic_DNA"/>
</dbReference>
<sequence>MNHMLRRSCRIQLVADTAAISFLLAIQLGLIYLLWVKDRFFIPPELLVAGFIETVLVTLLLQIIAVIQLALVLSGVYGYFTHRTDSKDDGGYRIDVRDLFFGVLYIPLCVGGAFLTAMASRAWHTKPLEGGADVFIRTLPLALVVFAVVPGVYVVYHGSQSSLLRSPTRTAHSTSSESGAGVLTGQDLKLIAMGSLLLPVYGLLILFPYGPFLLIESTPIHTVMDINKLMAIITFILSTSTGIGIASFLCVVGIQASRRQWRRTLRPQPDVDLDILHVP</sequence>
<evidence type="ECO:0000313" key="3">
    <source>
        <dbReference type="Proteomes" id="UP001163846"/>
    </source>
</evidence>
<comment type="caution">
    <text evidence="2">The sequence shown here is derived from an EMBL/GenBank/DDBJ whole genome shotgun (WGS) entry which is preliminary data.</text>
</comment>
<evidence type="ECO:0000313" key="2">
    <source>
        <dbReference type="EMBL" id="KAJ3838720.1"/>
    </source>
</evidence>
<keyword evidence="1" id="KW-0812">Transmembrane</keyword>
<accession>A0AA38P9P9</accession>
<dbReference type="AlphaFoldDB" id="A0AA38P9P9"/>
<gene>
    <name evidence="2" type="ORF">F5878DRAFT_618817</name>
</gene>
<organism evidence="2 3">
    <name type="scientific">Lentinula raphanica</name>
    <dbReference type="NCBI Taxonomy" id="153919"/>
    <lineage>
        <taxon>Eukaryota</taxon>
        <taxon>Fungi</taxon>
        <taxon>Dikarya</taxon>
        <taxon>Basidiomycota</taxon>
        <taxon>Agaricomycotina</taxon>
        <taxon>Agaricomycetes</taxon>
        <taxon>Agaricomycetidae</taxon>
        <taxon>Agaricales</taxon>
        <taxon>Marasmiineae</taxon>
        <taxon>Omphalotaceae</taxon>
        <taxon>Lentinula</taxon>
    </lineage>
</organism>
<name>A0AA38P9P9_9AGAR</name>
<feature type="transmembrane region" description="Helical" evidence="1">
    <location>
        <begin position="12"/>
        <end position="35"/>
    </location>
</feature>
<proteinExistence type="predicted"/>
<feature type="transmembrane region" description="Helical" evidence="1">
    <location>
        <begin position="135"/>
        <end position="156"/>
    </location>
</feature>
<keyword evidence="1" id="KW-1133">Transmembrane helix</keyword>
<reference evidence="2" key="1">
    <citation type="submission" date="2022-08" db="EMBL/GenBank/DDBJ databases">
        <authorList>
            <consortium name="DOE Joint Genome Institute"/>
            <person name="Min B."/>
            <person name="Riley R."/>
            <person name="Sierra-Patev S."/>
            <person name="Naranjo-Ortiz M."/>
            <person name="Looney B."/>
            <person name="Konkel Z."/>
            <person name="Slot J.C."/>
            <person name="Sakamoto Y."/>
            <person name="Steenwyk J.L."/>
            <person name="Rokas A."/>
            <person name="Carro J."/>
            <person name="Camarero S."/>
            <person name="Ferreira P."/>
            <person name="Molpeceres G."/>
            <person name="Ruiz-Duenas F.J."/>
            <person name="Serrano A."/>
            <person name="Henrissat B."/>
            <person name="Drula E."/>
            <person name="Hughes K.W."/>
            <person name="Mata J.L."/>
            <person name="Ishikawa N.K."/>
            <person name="Vargas-Isla R."/>
            <person name="Ushijima S."/>
            <person name="Smith C.A."/>
            <person name="Ahrendt S."/>
            <person name="Andreopoulos W."/>
            <person name="He G."/>
            <person name="Labutti K."/>
            <person name="Lipzen A."/>
            <person name="Ng V."/>
            <person name="Sandor L."/>
            <person name="Barry K."/>
            <person name="Martinez A.T."/>
            <person name="Xiao Y."/>
            <person name="Gibbons J.G."/>
            <person name="Terashima K."/>
            <person name="Hibbett D.S."/>
            <person name="Grigoriev I.V."/>
        </authorList>
    </citation>
    <scope>NUCLEOTIDE SEQUENCE</scope>
    <source>
        <strain evidence="2">TFB9207</strain>
    </source>
</reference>
<keyword evidence="3" id="KW-1185">Reference proteome</keyword>
<evidence type="ECO:0000256" key="1">
    <source>
        <dbReference type="SAM" id="Phobius"/>
    </source>
</evidence>